<dbReference type="GO" id="GO:0016757">
    <property type="term" value="F:glycosyltransferase activity"/>
    <property type="evidence" value="ECO:0007669"/>
    <property type="project" value="UniProtKB-ARBA"/>
</dbReference>
<dbReference type="InterPro" id="IPR050194">
    <property type="entry name" value="Glycosyltransferase_grp1"/>
</dbReference>
<sequence length="336" mass="38350">MRIIVISDAWHPQINGVVTTLTNTRRALEKSGHTVQIITPDRFRTWPCPGYPAVGLSFLCGPRLRPLIEDFKSDAIHLATEGPIGFAARRYCREKGIPYTTSYHSHFHHYLKLRAGVPYSVSWTYLRWFHSRSHRVMVSTESLADELAFKGFRRLVRWSRGVDTELFRPWGKAFLRDERPIFLYAGRIAIEKNVEAFLRLDLPGTRYLVGDGPQRQELELKYPQARFVGYQSGESLARYMAAADILVFPSRTDTFGLVMLEALACGVPVAAYPLSGIRDVIRNDRVGVLEDDLRQAALKALSLDPQDCRRYAQEFSWETCSRQFLENLIPHAMGTA</sequence>
<dbReference type="CDD" id="cd03814">
    <property type="entry name" value="GT4-like"/>
    <property type="match status" value="1"/>
</dbReference>
<dbReference type="OrthoDB" id="9802525at2"/>
<evidence type="ECO:0000259" key="1">
    <source>
        <dbReference type="Pfam" id="PF13439"/>
    </source>
</evidence>
<dbReference type="InterPro" id="IPR028098">
    <property type="entry name" value="Glyco_trans_4-like_N"/>
</dbReference>
<accession>A0A250KNH1</accession>
<dbReference type="PANTHER" id="PTHR45947">
    <property type="entry name" value="SULFOQUINOVOSYL TRANSFERASE SQD2"/>
    <property type="match status" value="1"/>
</dbReference>
<dbReference type="Gene3D" id="3.40.50.2000">
    <property type="entry name" value="Glycogen Phosphorylase B"/>
    <property type="match status" value="2"/>
</dbReference>
<evidence type="ECO:0000313" key="2">
    <source>
        <dbReference type="EMBL" id="BBA33082.1"/>
    </source>
</evidence>
<dbReference type="SUPFAM" id="SSF53756">
    <property type="entry name" value="UDP-Glycosyltransferase/glycogen phosphorylase"/>
    <property type="match status" value="1"/>
</dbReference>
<dbReference type="RefSeq" id="WP_119632625.1">
    <property type="nucleotide sequence ID" value="NZ_AP017928.1"/>
</dbReference>
<keyword evidence="3" id="KW-1185">Reference proteome</keyword>
<dbReference type="AlphaFoldDB" id="A0A250KNH1"/>
<keyword evidence="2" id="KW-0808">Transferase</keyword>
<organism evidence="2 3">
    <name type="scientific">Methylocaldum marinum</name>
    <dbReference type="NCBI Taxonomy" id="1432792"/>
    <lineage>
        <taxon>Bacteria</taxon>
        <taxon>Pseudomonadati</taxon>
        <taxon>Pseudomonadota</taxon>
        <taxon>Gammaproteobacteria</taxon>
        <taxon>Methylococcales</taxon>
        <taxon>Methylococcaceae</taxon>
        <taxon>Methylocaldum</taxon>
    </lineage>
</organism>
<feature type="domain" description="Glycosyltransferase subfamily 4-like N-terminal" evidence="1">
    <location>
        <begin position="14"/>
        <end position="165"/>
    </location>
</feature>
<protein>
    <submittedName>
        <fullName evidence="2">Glycosyltransferase</fullName>
    </submittedName>
</protein>
<dbReference type="PANTHER" id="PTHR45947:SF3">
    <property type="entry name" value="SULFOQUINOVOSYL TRANSFERASE SQD2"/>
    <property type="match status" value="1"/>
</dbReference>
<name>A0A250KNH1_9GAMM</name>
<dbReference type="Proteomes" id="UP000266313">
    <property type="component" value="Chromosome"/>
</dbReference>
<evidence type="ECO:0000313" key="3">
    <source>
        <dbReference type="Proteomes" id="UP000266313"/>
    </source>
</evidence>
<dbReference type="Pfam" id="PF13439">
    <property type="entry name" value="Glyco_transf_4"/>
    <property type="match status" value="1"/>
</dbReference>
<gene>
    <name evidence="2" type="ORF">sS8_1120</name>
</gene>
<reference evidence="2 3" key="1">
    <citation type="submission" date="2016-12" db="EMBL/GenBank/DDBJ databases">
        <title>Genome sequencing of Methylocaldum marinum.</title>
        <authorList>
            <person name="Takeuchi M."/>
            <person name="Kamagata Y."/>
            <person name="Hiraoka S."/>
            <person name="Oshima K."/>
            <person name="Hattori M."/>
            <person name="Iwasaki W."/>
        </authorList>
    </citation>
    <scope>NUCLEOTIDE SEQUENCE [LARGE SCALE GENOMIC DNA]</scope>
    <source>
        <strain evidence="2 3">S8</strain>
    </source>
</reference>
<dbReference type="Pfam" id="PF13692">
    <property type="entry name" value="Glyco_trans_1_4"/>
    <property type="match status" value="1"/>
</dbReference>
<proteinExistence type="predicted"/>
<dbReference type="EMBL" id="AP017928">
    <property type="protein sequence ID" value="BBA33082.1"/>
    <property type="molecule type" value="Genomic_DNA"/>
</dbReference>
<dbReference type="KEGG" id="mmai:sS8_1120"/>